<name>A0A517QWE7_9PLAN</name>
<dbReference type="InterPro" id="IPR009061">
    <property type="entry name" value="DNA-bd_dom_put_sf"/>
</dbReference>
<evidence type="ECO:0000313" key="4">
    <source>
        <dbReference type="Proteomes" id="UP000317318"/>
    </source>
</evidence>
<evidence type="ECO:0000259" key="2">
    <source>
        <dbReference type="Pfam" id="PF12728"/>
    </source>
</evidence>
<dbReference type="InterPro" id="IPR010093">
    <property type="entry name" value="SinI_DNA-bd"/>
</dbReference>
<evidence type="ECO:0000256" key="1">
    <source>
        <dbReference type="SAM" id="MobiDB-lite"/>
    </source>
</evidence>
<reference evidence="3 4" key="1">
    <citation type="submission" date="2019-02" db="EMBL/GenBank/DDBJ databases">
        <title>Deep-cultivation of Planctomycetes and their phenomic and genomic characterization uncovers novel biology.</title>
        <authorList>
            <person name="Wiegand S."/>
            <person name="Jogler M."/>
            <person name="Boedeker C."/>
            <person name="Pinto D."/>
            <person name="Vollmers J."/>
            <person name="Rivas-Marin E."/>
            <person name="Kohn T."/>
            <person name="Peeters S.H."/>
            <person name="Heuer A."/>
            <person name="Rast P."/>
            <person name="Oberbeckmann S."/>
            <person name="Bunk B."/>
            <person name="Jeske O."/>
            <person name="Meyerdierks A."/>
            <person name="Storesund J.E."/>
            <person name="Kallscheuer N."/>
            <person name="Luecker S."/>
            <person name="Lage O.M."/>
            <person name="Pohl T."/>
            <person name="Merkel B.J."/>
            <person name="Hornburger P."/>
            <person name="Mueller R.-W."/>
            <person name="Bruemmer F."/>
            <person name="Labrenz M."/>
            <person name="Spormann A.M."/>
            <person name="Op den Camp H."/>
            <person name="Overmann J."/>
            <person name="Amann R."/>
            <person name="Jetten M.S.M."/>
            <person name="Mascher T."/>
            <person name="Medema M.H."/>
            <person name="Devos D.P."/>
            <person name="Kaster A.-K."/>
            <person name="Ovreas L."/>
            <person name="Rohde M."/>
            <person name="Galperin M.Y."/>
            <person name="Jogler C."/>
        </authorList>
    </citation>
    <scope>NUCLEOTIDE SEQUENCE [LARGE SCALE GENOMIC DNA]</scope>
    <source>
        <strain evidence="3 4">Pan189</strain>
    </source>
</reference>
<dbReference type="EMBL" id="CP036268">
    <property type="protein sequence ID" value="QDT35995.1"/>
    <property type="molecule type" value="Genomic_DNA"/>
</dbReference>
<dbReference type="Proteomes" id="UP000317318">
    <property type="component" value="Chromosome"/>
</dbReference>
<keyword evidence="4" id="KW-1185">Reference proteome</keyword>
<feature type="region of interest" description="Disordered" evidence="1">
    <location>
        <begin position="60"/>
        <end position="88"/>
    </location>
</feature>
<gene>
    <name evidence="3" type="ORF">Pan189_03500</name>
</gene>
<organism evidence="3 4">
    <name type="scientific">Stratiformator vulcanicus</name>
    <dbReference type="NCBI Taxonomy" id="2527980"/>
    <lineage>
        <taxon>Bacteria</taxon>
        <taxon>Pseudomonadati</taxon>
        <taxon>Planctomycetota</taxon>
        <taxon>Planctomycetia</taxon>
        <taxon>Planctomycetales</taxon>
        <taxon>Planctomycetaceae</taxon>
        <taxon>Stratiformator</taxon>
    </lineage>
</organism>
<accession>A0A517QWE7</accession>
<evidence type="ECO:0000313" key="3">
    <source>
        <dbReference type="EMBL" id="QDT35995.1"/>
    </source>
</evidence>
<dbReference type="NCBIfam" id="TIGR01764">
    <property type="entry name" value="excise"/>
    <property type="match status" value="1"/>
</dbReference>
<dbReference type="Pfam" id="PF12728">
    <property type="entry name" value="HTH_17"/>
    <property type="match status" value="1"/>
</dbReference>
<proteinExistence type="predicted"/>
<dbReference type="SUPFAM" id="SSF46955">
    <property type="entry name" value="Putative DNA-binding domain"/>
    <property type="match status" value="1"/>
</dbReference>
<dbReference type="GO" id="GO:0003677">
    <property type="term" value="F:DNA binding"/>
    <property type="evidence" value="ECO:0007669"/>
    <property type="project" value="InterPro"/>
</dbReference>
<dbReference type="KEGG" id="svp:Pan189_03500"/>
<sequence length="88" mass="9851">MDDDEQSSEFLSVAETAQHFRVSEKTVRRWIDKGRLFATQPGGPGGRLLIPRSELDAIGSRPPVSGFANIEQPRSSSGPQPRWMTNRR</sequence>
<feature type="domain" description="Helix-turn-helix" evidence="2">
    <location>
        <begin position="10"/>
        <end position="57"/>
    </location>
</feature>
<dbReference type="InterPro" id="IPR041657">
    <property type="entry name" value="HTH_17"/>
</dbReference>
<dbReference type="AlphaFoldDB" id="A0A517QWE7"/>
<protein>
    <submittedName>
        <fullName evidence="3">Helix-turn-helix domain protein</fullName>
    </submittedName>
</protein>